<dbReference type="GO" id="GO:0016747">
    <property type="term" value="F:acyltransferase activity, transferring groups other than amino-acyl groups"/>
    <property type="evidence" value="ECO:0007669"/>
    <property type="project" value="InterPro"/>
</dbReference>
<organism evidence="2 3">
    <name type="scientific">Paenibacillus campinasensis</name>
    <dbReference type="NCBI Taxonomy" id="66347"/>
    <lineage>
        <taxon>Bacteria</taxon>
        <taxon>Bacillati</taxon>
        <taxon>Bacillota</taxon>
        <taxon>Bacilli</taxon>
        <taxon>Bacillales</taxon>
        <taxon>Paenibacillaceae</taxon>
        <taxon>Paenibacillus</taxon>
    </lineage>
</organism>
<dbReference type="Proteomes" id="UP000215596">
    <property type="component" value="Unassembled WGS sequence"/>
</dbReference>
<feature type="domain" description="N-acetyltransferase" evidence="1">
    <location>
        <begin position="3"/>
        <end position="162"/>
    </location>
</feature>
<dbReference type="SUPFAM" id="SSF55729">
    <property type="entry name" value="Acyl-CoA N-acyltransferases (Nat)"/>
    <property type="match status" value="2"/>
</dbReference>
<dbReference type="OrthoDB" id="4140682at2"/>
<dbReference type="PANTHER" id="PTHR43072">
    <property type="entry name" value="N-ACETYLTRANSFERASE"/>
    <property type="match status" value="1"/>
</dbReference>
<dbReference type="CDD" id="cd04301">
    <property type="entry name" value="NAT_SF"/>
    <property type="match status" value="2"/>
</dbReference>
<name>A0A268EW85_9BACL</name>
<dbReference type="PANTHER" id="PTHR43072:SF60">
    <property type="entry name" value="L-2,4-DIAMINOBUTYRIC ACID ACETYLTRANSFERASE"/>
    <property type="match status" value="1"/>
</dbReference>
<accession>A0A268EW85</accession>
<comment type="caution">
    <text evidence="2">The sequence shown here is derived from an EMBL/GenBank/DDBJ whole genome shotgun (WGS) entry which is preliminary data.</text>
</comment>
<dbReference type="InterPro" id="IPR016181">
    <property type="entry name" value="Acyl_CoA_acyltransferase"/>
</dbReference>
<dbReference type="InterPro" id="IPR000182">
    <property type="entry name" value="GNAT_dom"/>
</dbReference>
<evidence type="ECO:0000313" key="2">
    <source>
        <dbReference type="EMBL" id="PAD77392.1"/>
    </source>
</evidence>
<protein>
    <recommendedName>
        <fullName evidence="1">N-acetyltransferase domain-containing protein</fullName>
    </recommendedName>
</protein>
<dbReference type="AlphaFoldDB" id="A0A268EW85"/>
<dbReference type="EMBL" id="NPBY01000030">
    <property type="protein sequence ID" value="PAD77392.1"/>
    <property type="molecule type" value="Genomic_DNA"/>
</dbReference>
<proteinExistence type="predicted"/>
<feature type="domain" description="N-acetyltransferase" evidence="1">
    <location>
        <begin position="183"/>
        <end position="335"/>
    </location>
</feature>
<dbReference type="PROSITE" id="PS51186">
    <property type="entry name" value="GNAT"/>
    <property type="match status" value="2"/>
</dbReference>
<dbReference type="RefSeq" id="WP_095265092.1">
    <property type="nucleotide sequence ID" value="NZ_NPBY01000030.1"/>
</dbReference>
<evidence type="ECO:0000313" key="3">
    <source>
        <dbReference type="Proteomes" id="UP000215596"/>
    </source>
</evidence>
<dbReference type="Pfam" id="PF00583">
    <property type="entry name" value="Acetyltransf_1"/>
    <property type="match status" value="2"/>
</dbReference>
<dbReference type="Gene3D" id="3.40.630.30">
    <property type="match status" value="1"/>
</dbReference>
<reference evidence="2 3" key="1">
    <citation type="submission" date="2017-07" db="EMBL/GenBank/DDBJ databases">
        <title>Isolation and whole genome analysis of endospore-forming bacteria from heroin.</title>
        <authorList>
            <person name="Kalinowski J."/>
            <person name="Ahrens B."/>
            <person name="Al-Dilaimi A."/>
            <person name="Winkler A."/>
            <person name="Wibberg D."/>
            <person name="Schleenbecker U."/>
            <person name="Ruckert C."/>
            <person name="Wolfel R."/>
            <person name="Grass G."/>
        </authorList>
    </citation>
    <scope>NUCLEOTIDE SEQUENCE [LARGE SCALE GENOMIC DNA]</scope>
    <source>
        <strain evidence="2 3">7537-G1</strain>
    </source>
</reference>
<gene>
    <name evidence="2" type="ORF">CHH67_10355</name>
</gene>
<evidence type="ECO:0000259" key="1">
    <source>
        <dbReference type="PROSITE" id="PS51186"/>
    </source>
</evidence>
<sequence>MTSTIRPLQLPEDYEGIARLLNSYWPEPTTAERLMEDDAKMYTEGHTYLNADGLLAGYDRTRRVAVTAAGEIVGYLLSWRAPWTEPGQINNTLIVMKSYRRQGVGQLLARHAALWSQGLGAKRLVSEIWDDCEDSLRFARQQGFTIERHTYQSVLPMEHFDRSSFGGVELFRKLEGRGLRFTTLKDEFTPQNEEKLYELYKETLVDIPGFHDEVPAIREWRTWLLEVDGYAPDQVLIAADRDRYIGVTNVLYNPSTKGMYHEYTGVSRKYRGQGIGLALKLKAIQLAKQRGAVYIRTDNDSLNEPILRINSQLGYKPLRGQYKITANIEDIVRCSS</sequence>